<protein>
    <submittedName>
        <fullName evidence="2">Uncharacterized protein</fullName>
    </submittedName>
</protein>
<feature type="compositionally biased region" description="Low complexity" evidence="1">
    <location>
        <begin position="1"/>
        <end position="14"/>
    </location>
</feature>
<name>A0A553I8F0_9PEZI</name>
<sequence length="80" mass="9224">MPSTTIPRRTSISSFASAKTLVEEERDEEHHEERRTEPDPQTRTHKRNKASQSIARIGKRMSWQGVDPSTLAKIFRSFPC</sequence>
<evidence type="ECO:0000313" key="2">
    <source>
        <dbReference type="EMBL" id="TRX96480.1"/>
    </source>
</evidence>
<feature type="compositionally biased region" description="Basic and acidic residues" evidence="1">
    <location>
        <begin position="28"/>
        <end position="42"/>
    </location>
</feature>
<feature type="region of interest" description="Disordered" evidence="1">
    <location>
        <begin position="1"/>
        <end position="55"/>
    </location>
</feature>
<keyword evidence="3" id="KW-1185">Reference proteome</keyword>
<reference evidence="3" key="1">
    <citation type="submission" date="2019-06" db="EMBL/GenBank/DDBJ databases">
        <title>Draft genome sequence of the griseofulvin-producing fungus Xylaria cubensis strain G536.</title>
        <authorList>
            <person name="Mead M.E."/>
            <person name="Raja H.A."/>
            <person name="Steenwyk J.L."/>
            <person name="Knowles S.L."/>
            <person name="Oberlies N.H."/>
            <person name="Rokas A."/>
        </authorList>
    </citation>
    <scope>NUCLEOTIDE SEQUENCE [LARGE SCALE GENOMIC DNA]</scope>
    <source>
        <strain evidence="3">G536</strain>
    </source>
</reference>
<dbReference type="Proteomes" id="UP000319160">
    <property type="component" value="Unassembled WGS sequence"/>
</dbReference>
<evidence type="ECO:0000313" key="3">
    <source>
        <dbReference type="Proteomes" id="UP000319160"/>
    </source>
</evidence>
<evidence type="ECO:0000256" key="1">
    <source>
        <dbReference type="SAM" id="MobiDB-lite"/>
    </source>
</evidence>
<dbReference type="AlphaFoldDB" id="A0A553I8F0"/>
<proteinExistence type="predicted"/>
<dbReference type="OrthoDB" id="4766313at2759"/>
<gene>
    <name evidence="2" type="ORF">FHL15_002752</name>
</gene>
<accession>A0A553I8F0</accession>
<organism evidence="2 3">
    <name type="scientific">Xylaria flabelliformis</name>
    <dbReference type="NCBI Taxonomy" id="2512241"/>
    <lineage>
        <taxon>Eukaryota</taxon>
        <taxon>Fungi</taxon>
        <taxon>Dikarya</taxon>
        <taxon>Ascomycota</taxon>
        <taxon>Pezizomycotina</taxon>
        <taxon>Sordariomycetes</taxon>
        <taxon>Xylariomycetidae</taxon>
        <taxon>Xylariales</taxon>
        <taxon>Xylariaceae</taxon>
        <taxon>Xylaria</taxon>
    </lineage>
</organism>
<comment type="caution">
    <text evidence="2">The sequence shown here is derived from an EMBL/GenBank/DDBJ whole genome shotgun (WGS) entry which is preliminary data.</text>
</comment>
<dbReference type="EMBL" id="VFLP01000011">
    <property type="protein sequence ID" value="TRX96480.1"/>
    <property type="molecule type" value="Genomic_DNA"/>
</dbReference>